<evidence type="ECO:0000313" key="5">
    <source>
        <dbReference type="Proteomes" id="UP000196125"/>
    </source>
</evidence>
<evidence type="ECO:0000313" key="4">
    <source>
        <dbReference type="EMBL" id="SMR99469.1"/>
    </source>
</evidence>
<gene>
    <name evidence="3" type="ORF">SBX37_12850</name>
    <name evidence="4" type="ORF">VIM7927_00694</name>
</gene>
<sequence>MQVDGRIEGHIHTDKTLIISESGSASGEIYADHLIINGTFEGTCYASRIEILSKGQVDGTLYTEDLSIEQGGRFNGVAQPAPEQQIVDFQEAKTADSLASSQKTEPQAKKAPQGQKS</sequence>
<reference evidence="3 6" key="2">
    <citation type="submission" date="2023-11" db="EMBL/GenBank/DDBJ databases">
        <title>Plant-associative lifestyle of Vibrio porteresiae and its evolutionary dynamics.</title>
        <authorList>
            <person name="Rameshkumar N."/>
            <person name="Kirti K."/>
        </authorList>
    </citation>
    <scope>NUCLEOTIDE SEQUENCE [LARGE SCALE GENOMIC DNA]</scope>
    <source>
        <strain evidence="3 6">MSSRF38</strain>
    </source>
</reference>
<accession>A0A1Y6IP79</accession>
<dbReference type="PANTHER" id="PTHR35024">
    <property type="entry name" value="HYPOTHETICAL CYTOSOLIC PROTEIN"/>
    <property type="match status" value="1"/>
</dbReference>
<evidence type="ECO:0000313" key="3">
    <source>
        <dbReference type="EMBL" id="MDW6003737.1"/>
    </source>
</evidence>
<dbReference type="Proteomes" id="UP000196125">
    <property type="component" value="Unassembled WGS sequence"/>
</dbReference>
<dbReference type="EMBL" id="FXXI01000001">
    <property type="protein sequence ID" value="SMR99469.1"/>
    <property type="molecule type" value="Genomic_DNA"/>
</dbReference>
<evidence type="ECO:0000313" key="6">
    <source>
        <dbReference type="Proteomes" id="UP001283366"/>
    </source>
</evidence>
<proteinExistence type="inferred from homology"/>
<dbReference type="RefSeq" id="WP_234993524.1">
    <property type="nucleotide sequence ID" value="NZ_AP024883.1"/>
</dbReference>
<organism evidence="4 5">
    <name type="scientific">Vibrio mangrovi</name>
    <dbReference type="NCBI Taxonomy" id="474394"/>
    <lineage>
        <taxon>Bacteria</taxon>
        <taxon>Pseudomonadati</taxon>
        <taxon>Pseudomonadota</taxon>
        <taxon>Gammaproteobacteria</taxon>
        <taxon>Vibrionales</taxon>
        <taxon>Vibrionaceae</taxon>
        <taxon>Vibrio</taxon>
    </lineage>
</organism>
<keyword evidence="6" id="KW-1185">Reference proteome</keyword>
<protein>
    <submittedName>
        <fullName evidence="3 4">Polymer-forming cytoskeletal</fullName>
    </submittedName>
</protein>
<evidence type="ECO:0000256" key="2">
    <source>
        <dbReference type="SAM" id="MobiDB-lite"/>
    </source>
</evidence>
<evidence type="ECO:0000256" key="1">
    <source>
        <dbReference type="ARBA" id="ARBA00044755"/>
    </source>
</evidence>
<dbReference type="PANTHER" id="PTHR35024:SF4">
    <property type="entry name" value="POLYMER-FORMING CYTOSKELETAL PROTEIN"/>
    <property type="match status" value="1"/>
</dbReference>
<dbReference type="EMBL" id="JAWRCO010000001">
    <property type="protein sequence ID" value="MDW6003737.1"/>
    <property type="molecule type" value="Genomic_DNA"/>
</dbReference>
<dbReference type="AlphaFoldDB" id="A0A1Y6IP79"/>
<dbReference type="Proteomes" id="UP001283366">
    <property type="component" value="Unassembled WGS sequence"/>
</dbReference>
<feature type="region of interest" description="Disordered" evidence="2">
    <location>
        <begin position="79"/>
        <end position="117"/>
    </location>
</feature>
<reference evidence="4 5" key="1">
    <citation type="submission" date="2017-05" db="EMBL/GenBank/DDBJ databases">
        <authorList>
            <person name="Song R."/>
            <person name="Chenine A.L."/>
            <person name="Ruprecht R.M."/>
        </authorList>
    </citation>
    <scope>NUCLEOTIDE SEQUENCE [LARGE SCALE GENOMIC DNA]</scope>
    <source>
        <strain evidence="4 5">CECT 7927</strain>
    </source>
</reference>
<dbReference type="Pfam" id="PF04519">
    <property type="entry name" value="Bactofilin"/>
    <property type="match status" value="1"/>
</dbReference>
<dbReference type="InterPro" id="IPR007607">
    <property type="entry name" value="BacA/B"/>
</dbReference>
<comment type="similarity">
    <text evidence="1">Belongs to the bactofilin family.</text>
</comment>
<name>A0A1Y6IP79_9VIBR</name>